<dbReference type="EC" id="3.1.11.6" evidence="6"/>
<evidence type="ECO:0000256" key="5">
    <source>
        <dbReference type="ARBA" id="ARBA00022839"/>
    </source>
</evidence>
<dbReference type="InterPro" id="IPR003761">
    <property type="entry name" value="Exonuc_VII_S"/>
</dbReference>
<evidence type="ECO:0000313" key="8">
    <source>
        <dbReference type="Proteomes" id="UP000823926"/>
    </source>
</evidence>
<evidence type="ECO:0000256" key="1">
    <source>
        <dbReference type="ARBA" id="ARBA00009998"/>
    </source>
</evidence>
<reference evidence="7" key="2">
    <citation type="submission" date="2021-04" db="EMBL/GenBank/DDBJ databases">
        <authorList>
            <person name="Gilroy R."/>
        </authorList>
    </citation>
    <scope>NUCLEOTIDE SEQUENCE</scope>
    <source>
        <strain evidence="7">ChiBcec15-1070</strain>
    </source>
</reference>
<dbReference type="GO" id="GO:0008855">
    <property type="term" value="F:exodeoxyribonuclease VII activity"/>
    <property type="evidence" value="ECO:0007669"/>
    <property type="project" value="UniProtKB-UniRule"/>
</dbReference>
<dbReference type="InterPro" id="IPR037004">
    <property type="entry name" value="Exonuc_VII_ssu_sf"/>
</dbReference>
<sequence length="70" mass="7834">MAKTNTTESITYAQAVAEIEDILEKMNDAELDIDQLGAYVERATTLITLCKEKLLKAQKQVEKVMKSDEA</sequence>
<evidence type="ECO:0000313" key="7">
    <source>
        <dbReference type="EMBL" id="HIW10027.1"/>
    </source>
</evidence>
<proteinExistence type="inferred from homology"/>
<dbReference type="Proteomes" id="UP000823926">
    <property type="component" value="Unassembled WGS sequence"/>
</dbReference>
<keyword evidence="4 7" id="KW-0378">Hydrolase</keyword>
<evidence type="ECO:0000256" key="3">
    <source>
        <dbReference type="ARBA" id="ARBA00022722"/>
    </source>
</evidence>
<evidence type="ECO:0000256" key="6">
    <source>
        <dbReference type="NCBIfam" id="TIGR01280"/>
    </source>
</evidence>
<dbReference type="Gene3D" id="1.10.287.1040">
    <property type="entry name" value="Exonuclease VII, small subunit"/>
    <property type="match status" value="1"/>
</dbReference>
<reference evidence="7" key="1">
    <citation type="journal article" date="2021" name="PeerJ">
        <title>Extensive microbial diversity within the chicken gut microbiome revealed by metagenomics and culture.</title>
        <authorList>
            <person name="Gilroy R."/>
            <person name="Ravi A."/>
            <person name="Getino M."/>
            <person name="Pursley I."/>
            <person name="Horton D.L."/>
            <person name="Alikhan N.F."/>
            <person name="Baker D."/>
            <person name="Gharbi K."/>
            <person name="Hall N."/>
            <person name="Watson M."/>
            <person name="Adriaenssens E.M."/>
            <person name="Foster-Nyarko E."/>
            <person name="Jarju S."/>
            <person name="Secka A."/>
            <person name="Antonio M."/>
            <person name="Oren A."/>
            <person name="Chaudhuri R.R."/>
            <person name="La Ragione R."/>
            <person name="Hildebrand F."/>
            <person name="Pallen M.J."/>
        </authorList>
    </citation>
    <scope>NUCLEOTIDE SEQUENCE</scope>
    <source>
        <strain evidence="7">ChiBcec15-1070</strain>
    </source>
</reference>
<dbReference type="GO" id="GO:0009318">
    <property type="term" value="C:exodeoxyribonuclease VII complex"/>
    <property type="evidence" value="ECO:0007669"/>
    <property type="project" value="UniProtKB-UniRule"/>
</dbReference>
<dbReference type="EMBL" id="DXHL01000006">
    <property type="protein sequence ID" value="HIW10027.1"/>
    <property type="molecule type" value="Genomic_DNA"/>
</dbReference>
<evidence type="ECO:0000256" key="4">
    <source>
        <dbReference type="ARBA" id="ARBA00022801"/>
    </source>
</evidence>
<comment type="similarity">
    <text evidence="1">Belongs to the XseB family.</text>
</comment>
<keyword evidence="2" id="KW-0963">Cytoplasm</keyword>
<dbReference type="GO" id="GO:0006308">
    <property type="term" value="P:DNA catabolic process"/>
    <property type="evidence" value="ECO:0007669"/>
    <property type="project" value="UniProtKB-UniRule"/>
</dbReference>
<dbReference type="NCBIfam" id="TIGR01280">
    <property type="entry name" value="xseB"/>
    <property type="match status" value="1"/>
</dbReference>
<dbReference type="AlphaFoldDB" id="A0A9D1QB98"/>
<keyword evidence="3" id="KW-0540">Nuclease</keyword>
<dbReference type="Pfam" id="PF02609">
    <property type="entry name" value="Exonuc_VII_S"/>
    <property type="match status" value="1"/>
</dbReference>
<protein>
    <recommendedName>
        <fullName evidence="6">Exodeoxyribonuclease VII small subunit</fullName>
        <ecNumber evidence="6">3.1.11.6</ecNumber>
    </recommendedName>
</protein>
<accession>A0A9D1QB98</accession>
<gene>
    <name evidence="7" type="primary">xseB</name>
    <name evidence="7" type="ORF">H9888_00860</name>
</gene>
<name>A0A9D1QB98_9BACT</name>
<evidence type="ECO:0000256" key="2">
    <source>
        <dbReference type="ARBA" id="ARBA00022490"/>
    </source>
</evidence>
<keyword evidence="5" id="KW-0269">Exonuclease</keyword>
<dbReference type="SUPFAM" id="SSF116842">
    <property type="entry name" value="XseB-like"/>
    <property type="match status" value="1"/>
</dbReference>
<comment type="caution">
    <text evidence="7">The sequence shown here is derived from an EMBL/GenBank/DDBJ whole genome shotgun (WGS) entry which is preliminary data.</text>
</comment>
<organism evidence="7 8">
    <name type="scientific">Candidatus Rikenella faecigallinarum</name>
    <dbReference type="NCBI Taxonomy" id="2838745"/>
    <lineage>
        <taxon>Bacteria</taxon>
        <taxon>Pseudomonadati</taxon>
        <taxon>Bacteroidota</taxon>
        <taxon>Bacteroidia</taxon>
        <taxon>Bacteroidales</taxon>
        <taxon>Rikenellaceae</taxon>
        <taxon>Rikenella</taxon>
    </lineage>
</organism>